<dbReference type="EMBL" id="KV423930">
    <property type="protein sequence ID" value="KZT60561.1"/>
    <property type="molecule type" value="Genomic_DNA"/>
</dbReference>
<name>A0A165IGX8_9BASI</name>
<dbReference type="Pfam" id="PF00672">
    <property type="entry name" value="HAMP"/>
    <property type="match status" value="1"/>
</dbReference>
<gene>
    <name evidence="4" type="ORF">CALCODRAFT_108385</name>
</gene>
<accession>A0A165IGX8</accession>
<dbReference type="STRING" id="1353952.A0A165IGX8"/>
<dbReference type="PROSITE" id="PS50885">
    <property type="entry name" value="HAMP"/>
    <property type="match status" value="6"/>
</dbReference>
<dbReference type="PANTHER" id="PTHR45339">
    <property type="entry name" value="HYBRID SIGNAL TRANSDUCTION HISTIDINE KINASE J"/>
    <property type="match status" value="1"/>
</dbReference>
<protein>
    <recommendedName>
        <fullName evidence="3">HAMP domain-containing protein</fullName>
    </recommendedName>
</protein>
<dbReference type="Gene3D" id="1.20.120.1530">
    <property type="match status" value="4"/>
</dbReference>
<dbReference type="SMART" id="SM00304">
    <property type="entry name" value="HAMP"/>
    <property type="match status" value="8"/>
</dbReference>
<dbReference type="GO" id="GO:0000160">
    <property type="term" value="P:phosphorelay signal transduction system"/>
    <property type="evidence" value="ECO:0007669"/>
    <property type="project" value="UniProtKB-KW"/>
</dbReference>
<evidence type="ECO:0000256" key="1">
    <source>
        <dbReference type="ARBA" id="ARBA00022553"/>
    </source>
</evidence>
<feature type="domain" description="HAMP" evidence="3">
    <location>
        <begin position="278"/>
        <end position="334"/>
    </location>
</feature>
<dbReference type="Pfam" id="PF18947">
    <property type="entry name" value="HAMP_2"/>
    <property type="match status" value="1"/>
</dbReference>
<feature type="domain" description="HAMP" evidence="3">
    <location>
        <begin position="466"/>
        <end position="518"/>
    </location>
</feature>
<feature type="domain" description="HAMP" evidence="3">
    <location>
        <begin position="375"/>
        <end position="427"/>
    </location>
</feature>
<proteinExistence type="predicted"/>
<evidence type="ECO:0000313" key="4">
    <source>
        <dbReference type="EMBL" id="KZT60561.1"/>
    </source>
</evidence>
<reference evidence="4 5" key="1">
    <citation type="journal article" date="2016" name="Mol. Biol. Evol.">
        <title>Comparative Genomics of Early-Diverging Mushroom-Forming Fungi Provides Insights into the Origins of Lignocellulose Decay Capabilities.</title>
        <authorList>
            <person name="Nagy L.G."/>
            <person name="Riley R."/>
            <person name="Tritt A."/>
            <person name="Adam C."/>
            <person name="Daum C."/>
            <person name="Floudas D."/>
            <person name="Sun H."/>
            <person name="Yadav J.S."/>
            <person name="Pangilinan J."/>
            <person name="Larsson K.H."/>
            <person name="Matsuura K."/>
            <person name="Barry K."/>
            <person name="Labutti K."/>
            <person name="Kuo R."/>
            <person name="Ohm R.A."/>
            <person name="Bhattacharya S.S."/>
            <person name="Shirouzu T."/>
            <person name="Yoshinaga Y."/>
            <person name="Martin F.M."/>
            <person name="Grigoriev I.V."/>
            <person name="Hibbett D.S."/>
        </authorList>
    </citation>
    <scope>NUCLEOTIDE SEQUENCE [LARGE SCALE GENOMIC DNA]</scope>
    <source>
        <strain evidence="4 5">HHB12733</strain>
    </source>
</reference>
<feature type="domain" description="HAMP" evidence="3">
    <location>
        <begin position="3"/>
        <end position="55"/>
    </location>
</feature>
<dbReference type="SUPFAM" id="SSF58104">
    <property type="entry name" value="Methyl-accepting chemotaxis protein (MCP) signaling domain"/>
    <property type="match status" value="1"/>
</dbReference>
<dbReference type="AlphaFoldDB" id="A0A165IGX8"/>
<dbReference type="GO" id="GO:0016020">
    <property type="term" value="C:membrane"/>
    <property type="evidence" value="ECO:0007669"/>
    <property type="project" value="InterPro"/>
</dbReference>
<evidence type="ECO:0000313" key="5">
    <source>
        <dbReference type="Proteomes" id="UP000076842"/>
    </source>
</evidence>
<evidence type="ECO:0000259" key="3">
    <source>
        <dbReference type="PROSITE" id="PS50885"/>
    </source>
</evidence>
<evidence type="ECO:0000256" key="2">
    <source>
        <dbReference type="ARBA" id="ARBA00023012"/>
    </source>
</evidence>
<sequence length="749" mass="81435">MSEVVTLQARTVGQVVYAVLEGDLTKKVELDARGEYWAINETVNSLVEHLRNLADELNGVALEIGLEGRLGRQARDHGAKGSWAHLVVNVNRLAENVTIQMRSFGYVALAVTAGDFTKKIDWDGENEVFWVKEAMNGMIEHLSGVATEIRRISREIGTDGKLGGQILPDGMHGTWADLTTDVNSMSENLTVQLRSLGFVTKAVVTGDLSHLITIEAQGEMEAFIYTVNHMVQDLRSVTSEVIHVATEVDRGHLGSQATAKDTEGVWKDMIRAINRMSDTVTNQVRAVGAVTKAVLDGDLTRKVEAWIEAEAKGEFLEAVYIVNATVDQLREFASQMNRIALCYGKEGRLGLIMGFDKEINGTWLELCDNFNRMAGNITRQLRDIYGVSVAVLTGDLTKKLDWNCQGEILHIMRTQNAMVEHLGLIAGRITSVVGTEAFEHIPDHSYHIPLEGRWAEAIEPVDHVAGTHINQMRAIASLLTAVVRGDLSSQLEFEAEGEMLDLKTIVNTMVRRLNALASEVTAVLVEIGLRGQLGAVANINDAEGAWGKMVTELNRMSVNVTSQVRCLAAVTKSIGGGDLTRKVDIECFGEFDGFAEAVDSLVDCLKTFHDEIRGLMIAIGTEGVLGGVAKVPGLGGSWASLTGDINTMSDKLTNQLRAIYTVTRNIARGDFSVFTDVEAQGETLELLNIVRSTQAQILMLRAEVARVVSEAGEGKGDSSPAIVMGAMGGWQALLDDVNVCSRAFHTGCC</sequence>
<feature type="domain" description="HAMP" evidence="3">
    <location>
        <begin position="187"/>
        <end position="239"/>
    </location>
</feature>
<keyword evidence="2" id="KW-0902">Two-component regulatory system</keyword>
<keyword evidence="1" id="KW-0597">Phosphoprotein</keyword>
<dbReference type="GO" id="GO:0004673">
    <property type="term" value="F:protein histidine kinase activity"/>
    <property type="evidence" value="ECO:0007669"/>
    <property type="project" value="TreeGrafter"/>
</dbReference>
<feature type="domain" description="HAMP" evidence="3">
    <location>
        <begin position="95"/>
        <end position="147"/>
    </location>
</feature>
<keyword evidence="5" id="KW-1185">Reference proteome</keyword>
<dbReference type="Proteomes" id="UP000076842">
    <property type="component" value="Unassembled WGS sequence"/>
</dbReference>
<dbReference type="InParanoid" id="A0A165IGX8"/>
<dbReference type="InterPro" id="IPR003660">
    <property type="entry name" value="HAMP_dom"/>
</dbReference>
<organism evidence="4 5">
    <name type="scientific">Calocera cornea HHB12733</name>
    <dbReference type="NCBI Taxonomy" id="1353952"/>
    <lineage>
        <taxon>Eukaryota</taxon>
        <taxon>Fungi</taxon>
        <taxon>Dikarya</taxon>
        <taxon>Basidiomycota</taxon>
        <taxon>Agaricomycotina</taxon>
        <taxon>Dacrymycetes</taxon>
        <taxon>Dacrymycetales</taxon>
        <taxon>Dacrymycetaceae</taxon>
        <taxon>Calocera</taxon>
    </lineage>
</organism>
<dbReference type="PANTHER" id="PTHR45339:SF1">
    <property type="entry name" value="HYBRID SIGNAL TRANSDUCTION HISTIDINE KINASE J"/>
    <property type="match status" value="1"/>
</dbReference>
<dbReference type="OrthoDB" id="10266508at2759"/>
<dbReference type="GO" id="GO:0071474">
    <property type="term" value="P:cellular hyperosmotic response"/>
    <property type="evidence" value="ECO:0007669"/>
    <property type="project" value="TreeGrafter"/>
</dbReference>